<feature type="compositionally biased region" description="Acidic residues" evidence="6">
    <location>
        <begin position="519"/>
        <end position="537"/>
    </location>
</feature>
<accession>A0A2T0JPD9</accession>
<evidence type="ECO:0000256" key="6">
    <source>
        <dbReference type="SAM" id="MobiDB-lite"/>
    </source>
</evidence>
<gene>
    <name evidence="9" type="ORF">CLV67_13676</name>
</gene>
<dbReference type="GO" id="GO:0004713">
    <property type="term" value="F:protein tyrosine kinase activity"/>
    <property type="evidence" value="ECO:0007669"/>
    <property type="project" value="TreeGrafter"/>
</dbReference>
<dbReference type="EMBL" id="PVMZ01000036">
    <property type="protein sequence ID" value="PRX09500.1"/>
    <property type="molecule type" value="Genomic_DNA"/>
</dbReference>
<dbReference type="InterPro" id="IPR005702">
    <property type="entry name" value="Wzc-like_C"/>
</dbReference>
<feature type="chain" id="PRO_5038503048" evidence="7">
    <location>
        <begin position="34"/>
        <end position="551"/>
    </location>
</feature>
<keyword evidence="4" id="KW-0067">ATP-binding</keyword>
<keyword evidence="10" id="KW-1185">Reference proteome</keyword>
<dbReference type="InterPro" id="IPR025669">
    <property type="entry name" value="AAA_dom"/>
</dbReference>
<keyword evidence="2" id="KW-0547">Nucleotide-binding</keyword>
<evidence type="ECO:0000259" key="8">
    <source>
        <dbReference type="Pfam" id="PF13614"/>
    </source>
</evidence>
<dbReference type="InterPro" id="IPR027417">
    <property type="entry name" value="P-loop_NTPase"/>
</dbReference>
<keyword evidence="5" id="KW-0829">Tyrosine-protein kinase</keyword>
<reference evidence="9 10" key="1">
    <citation type="submission" date="2018-03" db="EMBL/GenBank/DDBJ databases">
        <title>Genomic Encyclopedia of Archaeal and Bacterial Type Strains, Phase II (KMG-II): from individual species to whole genera.</title>
        <authorList>
            <person name="Goeker M."/>
        </authorList>
    </citation>
    <scope>NUCLEOTIDE SEQUENCE [LARGE SCALE GENOMIC DNA]</scope>
    <source>
        <strain evidence="9 10">DSM 43146</strain>
    </source>
</reference>
<comment type="caution">
    <text evidence="9">The sequence shown here is derived from an EMBL/GenBank/DDBJ whole genome shotgun (WGS) entry which is preliminary data.</text>
</comment>
<organism evidence="9 10">
    <name type="scientific">Actinoplanes italicus</name>
    <dbReference type="NCBI Taxonomy" id="113567"/>
    <lineage>
        <taxon>Bacteria</taxon>
        <taxon>Bacillati</taxon>
        <taxon>Actinomycetota</taxon>
        <taxon>Actinomycetes</taxon>
        <taxon>Micromonosporales</taxon>
        <taxon>Micromonosporaceae</taxon>
        <taxon>Actinoplanes</taxon>
    </lineage>
</organism>
<protein>
    <submittedName>
        <fullName evidence="9">Capsular exopolysaccharide synthesis family protein</fullName>
    </submittedName>
</protein>
<name>A0A2T0JPD9_9ACTN</name>
<feature type="domain" description="AAA" evidence="8">
    <location>
        <begin position="265"/>
        <end position="406"/>
    </location>
</feature>
<dbReference type="Pfam" id="PF13614">
    <property type="entry name" value="AAA_31"/>
    <property type="match status" value="1"/>
</dbReference>
<sequence length="551" mass="58100">MTTYGRSARVLRRYGPWTLVVMTASLAAAFALHQAGPTVFESRATVLLDARLTTPATTPGSTPRAPDADTERQIVLSDAVLLPAASQVGLDTEAFREGLSVEIVPDSDVLNVAYTSGNRIDAHVGARALVESYVAYRTTSPGTVTVLTGPSLPDEAVTRPLANYLAVGAAAGLLLGAATALLRARTRGRIRGRDDFAALTGTPVLATVPRHRRPGGTVTGAPLMLREPESPAAEAYRYLRSRLHPALRPTNTTTILVTGPGDRQGRTTTAANLAVALAQTGRAVVLIDADLRNPQQHHVFQVAGERGLTTLLDGDATVSEVLEETTVPHLRLIPAGHRDGGHSDLLDSGQLARVLRAVEKHADVIVLDSSAVLSTADPIALAALADRVLLVGDFARTGRESVRRALAELAEVVHDNVSPVLVNAPKSAGTLVPRPRVRPAEPVATYHRDRLMSDADDVAPPGVTSHSYVAVDEVDDDLMADFYARTTTVAVPVIYGSTQTTTVYASSTATLVSPAEATPQDEPEETENAEEPEEEPAETVGSATTSDAVSD</sequence>
<dbReference type="OrthoDB" id="9812433at2"/>
<keyword evidence="1" id="KW-0808">Transferase</keyword>
<evidence type="ECO:0000313" key="10">
    <source>
        <dbReference type="Proteomes" id="UP000239415"/>
    </source>
</evidence>
<dbReference type="GO" id="GO:0005886">
    <property type="term" value="C:plasma membrane"/>
    <property type="evidence" value="ECO:0007669"/>
    <property type="project" value="TreeGrafter"/>
</dbReference>
<proteinExistence type="predicted"/>
<evidence type="ECO:0000256" key="4">
    <source>
        <dbReference type="ARBA" id="ARBA00022840"/>
    </source>
</evidence>
<dbReference type="Gene3D" id="3.40.50.300">
    <property type="entry name" value="P-loop containing nucleotide triphosphate hydrolases"/>
    <property type="match status" value="1"/>
</dbReference>
<dbReference type="PANTHER" id="PTHR32309:SF31">
    <property type="entry name" value="CAPSULAR EXOPOLYSACCHARIDE FAMILY"/>
    <property type="match status" value="1"/>
</dbReference>
<evidence type="ECO:0000256" key="2">
    <source>
        <dbReference type="ARBA" id="ARBA00022741"/>
    </source>
</evidence>
<dbReference type="PANTHER" id="PTHR32309">
    <property type="entry name" value="TYROSINE-PROTEIN KINASE"/>
    <property type="match status" value="1"/>
</dbReference>
<evidence type="ECO:0000256" key="1">
    <source>
        <dbReference type="ARBA" id="ARBA00022679"/>
    </source>
</evidence>
<feature type="compositionally biased region" description="Polar residues" evidence="6">
    <location>
        <begin position="541"/>
        <end position="551"/>
    </location>
</feature>
<dbReference type="InterPro" id="IPR050445">
    <property type="entry name" value="Bact_polysacc_biosynth/exp"/>
</dbReference>
<evidence type="ECO:0000313" key="9">
    <source>
        <dbReference type="EMBL" id="PRX09500.1"/>
    </source>
</evidence>
<dbReference type="Proteomes" id="UP000239415">
    <property type="component" value="Unassembled WGS sequence"/>
</dbReference>
<feature type="signal peptide" evidence="7">
    <location>
        <begin position="1"/>
        <end position="33"/>
    </location>
</feature>
<dbReference type="SUPFAM" id="SSF52540">
    <property type="entry name" value="P-loop containing nucleoside triphosphate hydrolases"/>
    <property type="match status" value="1"/>
</dbReference>
<evidence type="ECO:0000256" key="3">
    <source>
        <dbReference type="ARBA" id="ARBA00022777"/>
    </source>
</evidence>
<evidence type="ECO:0000256" key="5">
    <source>
        <dbReference type="ARBA" id="ARBA00023137"/>
    </source>
</evidence>
<evidence type="ECO:0000256" key="7">
    <source>
        <dbReference type="SAM" id="SignalP"/>
    </source>
</evidence>
<dbReference type="CDD" id="cd05387">
    <property type="entry name" value="BY-kinase"/>
    <property type="match status" value="1"/>
</dbReference>
<keyword evidence="3" id="KW-0418">Kinase</keyword>
<feature type="region of interest" description="Disordered" evidence="6">
    <location>
        <begin position="509"/>
        <end position="551"/>
    </location>
</feature>
<keyword evidence="7" id="KW-0732">Signal</keyword>
<dbReference type="AlphaFoldDB" id="A0A2T0JPD9"/>
<dbReference type="RefSeq" id="WP_106330612.1">
    <property type="nucleotide sequence ID" value="NZ_BOMO01000169.1"/>
</dbReference>